<accession>D7C531</accession>
<evidence type="ECO:0000313" key="3">
    <source>
        <dbReference type="Proteomes" id="UP000000377"/>
    </source>
</evidence>
<keyword evidence="3" id="KW-1185">Reference proteome</keyword>
<gene>
    <name evidence="2" type="ordered locus">SBI_05137</name>
</gene>
<name>D7C531_STRBB</name>
<evidence type="ECO:0000256" key="1">
    <source>
        <dbReference type="SAM" id="Phobius"/>
    </source>
</evidence>
<keyword evidence="1" id="KW-0472">Membrane</keyword>
<evidence type="ECO:0008006" key="4">
    <source>
        <dbReference type="Google" id="ProtNLM"/>
    </source>
</evidence>
<sequence length="98" mass="9971">MFRPKFPEAPAVPSTHVISSSVPAVQHGHTPACSCQHTAPAPAPAHRMVPGFSAGTVAAVVTVGIVLTALLAAVAVTAISVAVAAVVMRSLLSNQRRR</sequence>
<keyword evidence="1" id="KW-1133">Transmembrane helix</keyword>
<organism evidence="2 3">
    <name type="scientific">Streptomyces bingchenggensis (strain BCW-1)</name>
    <dbReference type="NCBI Taxonomy" id="749414"/>
    <lineage>
        <taxon>Bacteria</taxon>
        <taxon>Bacillati</taxon>
        <taxon>Actinomycetota</taxon>
        <taxon>Actinomycetes</taxon>
        <taxon>Kitasatosporales</taxon>
        <taxon>Streptomycetaceae</taxon>
        <taxon>Streptomyces</taxon>
    </lineage>
</organism>
<protein>
    <recommendedName>
        <fullName evidence="4">SpdD protein</fullName>
    </recommendedName>
</protein>
<dbReference type="PATRIC" id="fig|749414.3.peg.5312"/>
<dbReference type="AlphaFoldDB" id="D7C531"/>
<evidence type="ECO:0000313" key="2">
    <source>
        <dbReference type="EMBL" id="ADI08257.1"/>
    </source>
</evidence>
<dbReference type="Proteomes" id="UP000000377">
    <property type="component" value="Chromosome"/>
</dbReference>
<dbReference type="STRING" id="749414.SBI_05137"/>
<dbReference type="HOGENOM" id="CLU_2511261_0_0_11"/>
<dbReference type="RefSeq" id="WP_014177724.1">
    <property type="nucleotide sequence ID" value="NC_016582.1"/>
</dbReference>
<keyword evidence="1" id="KW-0812">Transmembrane</keyword>
<dbReference type="EMBL" id="CP002047">
    <property type="protein sequence ID" value="ADI08257.1"/>
    <property type="molecule type" value="Genomic_DNA"/>
</dbReference>
<proteinExistence type="predicted"/>
<dbReference type="KEGG" id="sbh:SBI_05137"/>
<dbReference type="eggNOG" id="ENOG5032KV1">
    <property type="taxonomic scope" value="Bacteria"/>
</dbReference>
<reference evidence="2 3" key="1">
    <citation type="journal article" date="2010" name="J. Bacteriol.">
        <title>Genome sequence of the milbemycin-producing bacterium Streptomyces bingchenggensis.</title>
        <authorList>
            <person name="Wang X.J."/>
            <person name="Yan Y.J."/>
            <person name="Zhang B."/>
            <person name="An J."/>
            <person name="Wang J.J."/>
            <person name="Tian J."/>
            <person name="Jiang L."/>
            <person name="Chen Y.H."/>
            <person name="Huang S.X."/>
            <person name="Yin M."/>
            <person name="Zhang J."/>
            <person name="Gao A.L."/>
            <person name="Liu C.X."/>
            <person name="Zhu Z.X."/>
            <person name="Xiang W.S."/>
        </authorList>
    </citation>
    <scope>NUCLEOTIDE SEQUENCE [LARGE SCALE GENOMIC DNA]</scope>
    <source>
        <strain evidence="2 3">BCW-1</strain>
    </source>
</reference>
<feature type="transmembrane region" description="Helical" evidence="1">
    <location>
        <begin position="57"/>
        <end position="88"/>
    </location>
</feature>